<keyword evidence="1" id="KW-0175">Coiled coil</keyword>
<organism evidence="3 4">
    <name type="scientific">Globodera rostochiensis</name>
    <name type="common">Golden nematode worm</name>
    <name type="synonym">Heterodera rostochiensis</name>
    <dbReference type="NCBI Taxonomy" id="31243"/>
    <lineage>
        <taxon>Eukaryota</taxon>
        <taxon>Metazoa</taxon>
        <taxon>Ecdysozoa</taxon>
        <taxon>Nematoda</taxon>
        <taxon>Chromadorea</taxon>
        <taxon>Rhabditida</taxon>
        <taxon>Tylenchina</taxon>
        <taxon>Tylenchomorpha</taxon>
        <taxon>Tylenchoidea</taxon>
        <taxon>Heteroderidae</taxon>
        <taxon>Heteroderinae</taxon>
        <taxon>Globodera</taxon>
    </lineage>
</organism>
<evidence type="ECO:0000313" key="3">
    <source>
        <dbReference type="Proteomes" id="UP000887572"/>
    </source>
</evidence>
<evidence type="ECO:0000259" key="2">
    <source>
        <dbReference type="PROSITE" id="PS50188"/>
    </source>
</evidence>
<dbReference type="PROSITE" id="PS50188">
    <property type="entry name" value="B302_SPRY"/>
    <property type="match status" value="1"/>
</dbReference>
<sequence>MSNLTEFEKLQEKIGWLNEDQQKLVSVDQFLLMQSDQKALLQRLNALEQKQTANAEQQKTDQKAQIDELHQTKEELKNTKELVGKQLEQMEEWKSLAKFEFENKALRAELEKCQNKQQQTDELAKKLKVSIDQLSLKHQGELEKLSNAHKKQMDEMKGQREKDVAELEECQKQQKQNIDALKRNGLTPQNRWDSAACPKDLTLSEPDRLIVEKNGDNLVWHSVLAVEPIPKEYFGIFYYEVNVLAKSSDVFIGFATKRMPLDKSVGGPEGTYGYGSYGTFWGHAVEGCSHCAYGRPYIAGKTSFGVGDVIGCGVNLATRQIIYTKNGQRLDTANLFVSFAVDLFPCVSLRGSDDEIRAKFDTAIVDFAADLFPCVSLGNPDTKIEANFGPKFQFNIADEI</sequence>
<dbReference type="InterPro" id="IPR043136">
    <property type="entry name" value="B30.2/SPRY_sf"/>
</dbReference>
<proteinExistence type="predicted"/>
<dbReference type="Proteomes" id="UP000887572">
    <property type="component" value="Unplaced"/>
</dbReference>
<reference evidence="4" key="1">
    <citation type="submission" date="2022-11" db="UniProtKB">
        <authorList>
            <consortium name="WormBaseParasite"/>
        </authorList>
    </citation>
    <scope>IDENTIFICATION</scope>
</reference>
<dbReference type="Pfam" id="PF00622">
    <property type="entry name" value="SPRY"/>
    <property type="match status" value="1"/>
</dbReference>
<accession>A0A914ID90</accession>
<feature type="domain" description="B30.2/SPRY" evidence="2">
    <location>
        <begin position="169"/>
        <end position="365"/>
    </location>
</feature>
<dbReference type="SMART" id="SM00449">
    <property type="entry name" value="SPRY"/>
    <property type="match status" value="1"/>
</dbReference>
<evidence type="ECO:0000256" key="1">
    <source>
        <dbReference type="SAM" id="Coils"/>
    </source>
</evidence>
<dbReference type="AlphaFoldDB" id="A0A914ID90"/>
<dbReference type="InterPro" id="IPR013320">
    <property type="entry name" value="ConA-like_dom_sf"/>
</dbReference>
<name>A0A914ID90_GLORO</name>
<feature type="coiled-coil region" evidence="1">
    <location>
        <begin position="52"/>
        <end position="184"/>
    </location>
</feature>
<keyword evidence="3" id="KW-1185">Reference proteome</keyword>
<dbReference type="InterPro" id="IPR044736">
    <property type="entry name" value="Gid1/RanBPM/SPLA_SPRY"/>
</dbReference>
<dbReference type="InterPro" id="IPR003877">
    <property type="entry name" value="SPRY_dom"/>
</dbReference>
<dbReference type="WBParaSite" id="Gr19_v10_g9777.t1">
    <property type="protein sequence ID" value="Gr19_v10_g9777.t1"/>
    <property type="gene ID" value="Gr19_v10_g9777"/>
</dbReference>
<dbReference type="Gene3D" id="2.60.120.920">
    <property type="match status" value="2"/>
</dbReference>
<dbReference type="CDD" id="cd12885">
    <property type="entry name" value="SPRY_RanBP_like"/>
    <property type="match status" value="1"/>
</dbReference>
<protein>
    <submittedName>
        <fullName evidence="4">B30.2/SPRY domain-containing protein</fullName>
    </submittedName>
</protein>
<dbReference type="InterPro" id="IPR001870">
    <property type="entry name" value="B30.2/SPRY"/>
</dbReference>
<evidence type="ECO:0000313" key="4">
    <source>
        <dbReference type="WBParaSite" id="Gr19_v10_g9777.t1"/>
    </source>
</evidence>
<dbReference type="SUPFAM" id="SSF49899">
    <property type="entry name" value="Concanavalin A-like lectins/glucanases"/>
    <property type="match status" value="1"/>
</dbReference>